<accession>A0A1F2WNB5</accession>
<gene>
    <name evidence="2" type="ORF">A2Y75_01915</name>
</gene>
<proteinExistence type="predicted"/>
<keyword evidence="1" id="KW-1133">Transmembrane helix</keyword>
<evidence type="ECO:0000313" key="3">
    <source>
        <dbReference type="Proteomes" id="UP000177876"/>
    </source>
</evidence>
<comment type="caution">
    <text evidence="2">The sequence shown here is derived from an EMBL/GenBank/DDBJ whole genome shotgun (WGS) entry which is preliminary data.</text>
</comment>
<organism evidence="2 3">
    <name type="scientific">Candidatus Solincola sediminis</name>
    <dbReference type="NCBI Taxonomy" id="1797199"/>
    <lineage>
        <taxon>Bacteria</taxon>
        <taxon>Bacillati</taxon>
        <taxon>Actinomycetota</taxon>
        <taxon>Candidatus Geothermincolia</taxon>
        <taxon>Candidatus Geothermincolales</taxon>
        <taxon>Candidatus Geothermincolaceae</taxon>
        <taxon>Candidatus Solincola</taxon>
    </lineage>
</organism>
<evidence type="ECO:0000313" key="2">
    <source>
        <dbReference type="EMBL" id="OFW58325.1"/>
    </source>
</evidence>
<keyword evidence="1" id="KW-0812">Transmembrane</keyword>
<dbReference type="EMBL" id="MELK01000024">
    <property type="protein sequence ID" value="OFW58325.1"/>
    <property type="molecule type" value="Genomic_DNA"/>
</dbReference>
<name>A0A1F2WNB5_9ACTN</name>
<protein>
    <recommendedName>
        <fullName evidence="4">HAMP domain-containing protein</fullName>
    </recommendedName>
</protein>
<dbReference type="AlphaFoldDB" id="A0A1F2WNB5"/>
<dbReference type="Proteomes" id="UP000177876">
    <property type="component" value="Unassembled WGS sequence"/>
</dbReference>
<sequence length="285" mass="31907">MGHKTGKEMKSLLIAVSIMTLILVIAIIAYFVIDVTLTTNSNIKDDKAKMIDQSVVLLQQISGNLLEIDKSAALMQYFDQQLLQSFLMGDLAGFYNFAVEMAIHLYPIDYVSMIKDGEVKAYRTKAGITVDPATLPVAPTEGDYTTLDSFGGKKGFFICVFYSADLRYIGVGQFQASLIIDRTEQAADIESYFNDQRNDLLLWMLIGAGIALILTFLLTTIGLRYFTNKYVVMPIEKLNRRAQEIMDGTFEGEVEVDPDSAYAALQGLLRSGKKVLRRMNEHMEE</sequence>
<evidence type="ECO:0008006" key="4">
    <source>
        <dbReference type="Google" id="ProtNLM"/>
    </source>
</evidence>
<evidence type="ECO:0000256" key="1">
    <source>
        <dbReference type="SAM" id="Phobius"/>
    </source>
</evidence>
<feature type="transmembrane region" description="Helical" evidence="1">
    <location>
        <begin position="12"/>
        <end position="33"/>
    </location>
</feature>
<feature type="transmembrane region" description="Helical" evidence="1">
    <location>
        <begin position="200"/>
        <end position="223"/>
    </location>
</feature>
<reference evidence="2 3" key="1">
    <citation type="journal article" date="2016" name="Nat. Commun.">
        <title>Thousands of microbial genomes shed light on interconnected biogeochemical processes in an aquifer system.</title>
        <authorList>
            <person name="Anantharaman K."/>
            <person name="Brown C.T."/>
            <person name="Hug L.A."/>
            <person name="Sharon I."/>
            <person name="Castelle C.J."/>
            <person name="Probst A.J."/>
            <person name="Thomas B.C."/>
            <person name="Singh A."/>
            <person name="Wilkins M.J."/>
            <person name="Karaoz U."/>
            <person name="Brodie E.L."/>
            <person name="Williams K.H."/>
            <person name="Hubbard S.S."/>
            <person name="Banfield J.F."/>
        </authorList>
    </citation>
    <scope>NUCLEOTIDE SEQUENCE [LARGE SCALE GENOMIC DNA]</scope>
</reference>
<keyword evidence="1" id="KW-0472">Membrane</keyword>
<dbReference type="STRING" id="1797197.A2Y75_01915"/>